<dbReference type="GO" id="GO:0005886">
    <property type="term" value="C:plasma membrane"/>
    <property type="evidence" value="ECO:0007669"/>
    <property type="project" value="UniProtKB-SubCell"/>
</dbReference>
<dbReference type="AlphaFoldDB" id="A0A380NL94"/>
<keyword evidence="10" id="KW-1185">Reference proteome</keyword>
<feature type="transmembrane region" description="Helical" evidence="7">
    <location>
        <begin position="134"/>
        <end position="154"/>
    </location>
</feature>
<evidence type="ECO:0000256" key="2">
    <source>
        <dbReference type="ARBA" id="ARBA00022448"/>
    </source>
</evidence>
<proteinExistence type="predicted"/>
<dbReference type="InterPro" id="IPR036259">
    <property type="entry name" value="MFS_trans_sf"/>
</dbReference>
<feature type="transmembrane region" description="Helical" evidence="7">
    <location>
        <begin position="38"/>
        <end position="60"/>
    </location>
</feature>
<keyword evidence="2" id="KW-0813">Transport</keyword>
<dbReference type="InterPro" id="IPR011701">
    <property type="entry name" value="MFS"/>
</dbReference>
<feature type="transmembrane region" description="Helical" evidence="7">
    <location>
        <begin position="72"/>
        <end position="91"/>
    </location>
</feature>
<dbReference type="Gene3D" id="1.20.1250.20">
    <property type="entry name" value="MFS general substrate transporter like domains"/>
    <property type="match status" value="1"/>
</dbReference>
<dbReference type="RefSeq" id="WP_115310302.1">
    <property type="nucleotide sequence ID" value="NZ_UHIO01000001.1"/>
</dbReference>
<protein>
    <submittedName>
        <fullName evidence="9">Inner membrane transport protein ydhP</fullName>
    </submittedName>
</protein>
<feature type="transmembrane region" description="Helical" evidence="7">
    <location>
        <begin position="7"/>
        <end position="32"/>
    </location>
</feature>
<evidence type="ECO:0000313" key="9">
    <source>
        <dbReference type="EMBL" id="SUP43276.1"/>
    </source>
</evidence>
<name>A0A380NL94_9FIRM</name>
<feature type="transmembrane region" description="Helical" evidence="7">
    <location>
        <begin position="227"/>
        <end position="253"/>
    </location>
</feature>
<sequence>MNSSKLVYILAIGVFGILNTEMGIIGVLPYIAEQYNVSLIQAGTLLSIFAFGVAIAGPTMPLLLSKLPRKPLMLLILAVFTIASIVAAWATTFEVLFLARLIPALLHPVYCAMGFSLAASVVGKENAPKAVAKINMGVAAGMVVGIPVSNFLAVHVDLSAAFLFSAIITALVFIMTLLYVPANLPVEAISYGKQLRVLRKPTLWMAILFVMALNGSIYGVYNYFVEYALTVSGLTANIVSVTLLLYGVMNMVGSALAGRLLSQQAMWTIQIVLLLIISTYVGFIVGGENAWLAISLVLFWGIIAGICANITQYWITRAAYEALNFANGLFLTAANIGVVVGTTLCGLWIGQLGVGSTMYGGIILVIIATVMYGLQRIYEARSIQQL</sequence>
<feature type="transmembrane region" description="Helical" evidence="7">
    <location>
        <begin position="203"/>
        <end position="221"/>
    </location>
</feature>
<keyword evidence="4 7" id="KW-0812">Transmembrane</keyword>
<organism evidence="9 10">
    <name type="scientific">Veillonella criceti</name>
    <dbReference type="NCBI Taxonomy" id="103891"/>
    <lineage>
        <taxon>Bacteria</taxon>
        <taxon>Bacillati</taxon>
        <taxon>Bacillota</taxon>
        <taxon>Negativicutes</taxon>
        <taxon>Veillonellales</taxon>
        <taxon>Veillonellaceae</taxon>
        <taxon>Veillonella</taxon>
    </lineage>
</organism>
<evidence type="ECO:0000313" key="10">
    <source>
        <dbReference type="Proteomes" id="UP000255367"/>
    </source>
</evidence>
<evidence type="ECO:0000256" key="1">
    <source>
        <dbReference type="ARBA" id="ARBA00004651"/>
    </source>
</evidence>
<dbReference type="Pfam" id="PF07690">
    <property type="entry name" value="MFS_1"/>
    <property type="match status" value="1"/>
</dbReference>
<dbReference type="OrthoDB" id="199773at2"/>
<feature type="transmembrane region" description="Helical" evidence="7">
    <location>
        <begin position="356"/>
        <end position="374"/>
    </location>
</feature>
<evidence type="ECO:0000256" key="4">
    <source>
        <dbReference type="ARBA" id="ARBA00022692"/>
    </source>
</evidence>
<keyword evidence="5 7" id="KW-1133">Transmembrane helix</keyword>
<keyword evidence="6 7" id="KW-0472">Membrane</keyword>
<dbReference type="GO" id="GO:0022857">
    <property type="term" value="F:transmembrane transporter activity"/>
    <property type="evidence" value="ECO:0007669"/>
    <property type="project" value="InterPro"/>
</dbReference>
<feature type="transmembrane region" description="Helical" evidence="7">
    <location>
        <begin position="328"/>
        <end position="350"/>
    </location>
</feature>
<dbReference type="PANTHER" id="PTHR43124">
    <property type="entry name" value="PURINE EFFLUX PUMP PBUE"/>
    <property type="match status" value="1"/>
</dbReference>
<evidence type="ECO:0000259" key="8">
    <source>
        <dbReference type="PROSITE" id="PS50850"/>
    </source>
</evidence>
<accession>A0A380NL94</accession>
<dbReference type="InterPro" id="IPR050189">
    <property type="entry name" value="MFS_Efflux_Transporters"/>
</dbReference>
<dbReference type="Proteomes" id="UP000255367">
    <property type="component" value="Unassembled WGS sequence"/>
</dbReference>
<dbReference type="SUPFAM" id="SSF103473">
    <property type="entry name" value="MFS general substrate transporter"/>
    <property type="match status" value="1"/>
</dbReference>
<keyword evidence="3" id="KW-1003">Cell membrane</keyword>
<feature type="transmembrane region" description="Helical" evidence="7">
    <location>
        <begin position="160"/>
        <end position="182"/>
    </location>
</feature>
<evidence type="ECO:0000256" key="6">
    <source>
        <dbReference type="ARBA" id="ARBA00023136"/>
    </source>
</evidence>
<dbReference type="EMBL" id="UHIO01000001">
    <property type="protein sequence ID" value="SUP43276.1"/>
    <property type="molecule type" value="Genomic_DNA"/>
</dbReference>
<comment type="subcellular location">
    <subcellularLocation>
        <location evidence="1">Cell membrane</location>
        <topology evidence="1">Multi-pass membrane protein</topology>
    </subcellularLocation>
</comment>
<evidence type="ECO:0000256" key="5">
    <source>
        <dbReference type="ARBA" id="ARBA00022989"/>
    </source>
</evidence>
<feature type="transmembrane region" description="Helical" evidence="7">
    <location>
        <begin position="265"/>
        <end position="285"/>
    </location>
</feature>
<dbReference type="InterPro" id="IPR020846">
    <property type="entry name" value="MFS_dom"/>
</dbReference>
<feature type="transmembrane region" description="Helical" evidence="7">
    <location>
        <begin position="291"/>
        <end position="316"/>
    </location>
</feature>
<reference evidence="9 10" key="1">
    <citation type="submission" date="2018-06" db="EMBL/GenBank/DDBJ databases">
        <authorList>
            <consortium name="Pathogen Informatics"/>
            <person name="Doyle S."/>
        </authorList>
    </citation>
    <scope>NUCLEOTIDE SEQUENCE [LARGE SCALE GENOMIC DNA]</scope>
    <source>
        <strain evidence="9 10">NCTC12020</strain>
    </source>
</reference>
<dbReference type="PANTHER" id="PTHR43124:SF3">
    <property type="entry name" value="CHLORAMPHENICOL EFFLUX PUMP RV0191"/>
    <property type="match status" value="1"/>
</dbReference>
<evidence type="ECO:0000256" key="7">
    <source>
        <dbReference type="SAM" id="Phobius"/>
    </source>
</evidence>
<feature type="transmembrane region" description="Helical" evidence="7">
    <location>
        <begin position="97"/>
        <end position="122"/>
    </location>
</feature>
<dbReference type="InterPro" id="IPR001958">
    <property type="entry name" value="Tet-R_TetA/multi-R_MdtG-like"/>
</dbReference>
<gene>
    <name evidence="9" type="primary">ydhP</name>
    <name evidence="9" type="ORF">NCTC12020_01129</name>
</gene>
<dbReference type="PRINTS" id="PR01035">
    <property type="entry name" value="TCRTETA"/>
</dbReference>
<feature type="domain" description="Major facilitator superfamily (MFS) profile" evidence="8">
    <location>
        <begin position="6"/>
        <end position="378"/>
    </location>
</feature>
<dbReference type="CDD" id="cd17324">
    <property type="entry name" value="MFS_NepI_like"/>
    <property type="match status" value="1"/>
</dbReference>
<evidence type="ECO:0000256" key="3">
    <source>
        <dbReference type="ARBA" id="ARBA00022475"/>
    </source>
</evidence>
<dbReference type="PROSITE" id="PS50850">
    <property type="entry name" value="MFS"/>
    <property type="match status" value="1"/>
</dbReference>